<dbReference type="Proteomes" id="UP001595796">
    <property type="component" value="Unassembled WGS sequence"/>
</dbReference>
<proteinExistence type="predicted"/>
<reference evidence="2" key="1">
    <citation type="journal article" date="2019" name="Int. J. Syst. Evol. Microbiol.">
        <title>The Global Catalogue of Microorganisms (GCM) 10K type strain sequencing project: providing services to taxonomists for standard genome sequencing and annotation.</title>
        <authorList>
            <consortium name="The Broad Institute Genomics Platform"/>
            <consortium name="The Broad Institute Genome Sequencing Center for Infectious Disease"/>
            <person name="Wu L."/>
            <person name="Ma J."/>
        </authorList>
    </citation>
    <scope>NUCLEOTIDE SEQUENCE [LARGE SCALE GENOMIC DNA]</scope>
    <source>
        <strain evidence="2">CGMCC 1.16444</strain>
    </source>
</reference>
<dbReference type="EMBL" id="JBHSJF010000008">
    <property type="protein sequence ID" value="MFC5069855.1"/>
    <property type="molecule type" value="Genomic_DNA"/>
</dbReference>
<gene>
    <name evidence="1" type="ORF">ACFPFW_17710</name>
</gene>
<accession>A0ABV9Z4F0</accession>
<comment type="caution">
    <text evidence="1">The sequence shown here is derived from an EMBL/GenBank/DDBJ whole genome shotgun (WGS) entry which is preliminary data.</text>
</comment>
<evidence type="ECO:0000313" key="2">
    <source>
        <dbReference type="Proteomes" id="UP001595796"/>
    </source>
</evidence>
<organism evidence="1 2">
    <name type="scientific">Flaviflagellibacter deserti</name>
    <dbReference type="NCBI Taxonomy" id="2267266"/>
    <lineage>
        <taxon>Bacteria</taxon>
        <taxon>Pseudomonadati</taxon>
        <taxon>Pseudomonadota</taxon>
        <taxon>Alphaproteobacteria</taxon>
        <taxon>Hyphomicrobiales</taxon>
        <taxon>Flaviflagellibacter</taxon>
    </lineage>
</organism>
<sequence>MVQTNREHDTCVRPPEGAVPHARSTLDFAGLHDHTRMPARFFGRLIAARAADLRSL</sequence>
<evidence type="ECO:0000313" key="1">
    <source>
        <dbReference type="EMBL" id="MFC5069855.1"/>
    </source>
</evidence>
<keyword evidence="2" id="KW-1185">Reference proteome</keyword>
<name>A0ABV9Z4F0_9HYPH</name>
<protein>
    <submittedName>
        <fullName evidence="1">Uncharacterized protein</fullName>
    </submittedName>
</protein>
<dbReference type="RefSeq" id="WP_162799737.1">
    <property type="nucleotide sequence ID" value="NZ_JBHSJF010000008.1"/>
</dbReference>